<feature type="region of interest" description="Disordered" evidence="1">
    <location>
        <begin position="403"/>
        <end position="466"/>
    </location>
</feature>
<evidence type="ECO:0008006" key="4">
    <source>
        <dbReference type="Google" id="ProtNLM"/>
    </source>
</evidence>
<organism evidence="2 3">
    <name type="scientific">Aspergillus pseudocaelatus</name>
    <dbReference type="NCBI Taxonomy" id="1825620"/>
    <lineage>
        <taxon>Eukaryota</taxon>
        <taxon>Fungi</taxon>
        <taxon>Dikarya</taxon>
        <taxon>Ascomycota</taxon>
        <taxon>Pezizomycotina</taxon>
        <taxon>Eurotiomycetes</taxon>
        <taxon>Eurotiomycetidae</taxon>
        <taxon>Eurotiales</taxon>
        <taxon>Aspergillaceae</taxon>
        <taxon>Aspergillus</taxon>
        <taxon>Aspergillus subgen. Circumdati</taxon>
    </lineage>
</organism>
<sequence length="904" mass="99636">MDNSYSNGYHDPLSFVGYGQPGYYATSENGHLMPNPLMDPNSSNCQSSATSPVSPYSCTSADFLAGGTALPEIDTDFYLYDNPTNDLSPTLPMDAGHVPSTERLFSTSVPQIPHLHCPQSVSSPDPLDDVRADLNRIQSTVQSSVRNVSHSQLFEMKSLVRDTYNGLETMIQDEIDCEIHSPNSTNSTNSNRDRYFCPLCDWDTRRRDKVWEHFRLRHPPPAKLRPNDIKRTKLRPPRDCPLCKKSVQSWEAYFNCVSEHCRIQNGSSPATSGVQSRRNSGDSGSGGDGFNGHFAPGNSFNGHGPQTQFPNGGGNNPNNGDNYFSGYGPYFNGNGYSRESNCAQMVEQRLSHPLSSVPDRDDASPDPALFSHHPGRKASGISHLKPNSLSSHHQLLDSTIQRNSQTIPPKDHSGYHSGRKPQNPRGLSETTSFNDRSPPLRTSFKDLSPKESQERPASEPQNLPPKKCKSCGHIMKGCVECKLQKGTGDRCHLCTGKASQQHGALRVLEEYDQYYDFACNGMSDRNRSASKIAWALEQVSQAFKPKDGPCITGISRAATDALSDGSCQWVSVMKAIDMAYALQASEQSTFKAMGSSNPTKALSSTWEAHAIRSRFITMTLALCSPQMYNKFGHSGSLKGIHIELSEVLCDTRNIIGDTSVAYNTGPQKAAAPAFAAEHAIPRLSTASESLCKIQSKIMSFNNHQIRSLSVGPYESGALSLYDVAVEPTTLKISRGSTIYRTSCVVKDRQSSQHSDFLIAPSSAKVQLTRRRHSRLRKKLQVIIEILVLQASVAHTLPVSKQLEDRNPRNPITESADTDLVEVGSDLDSSDPNFLPQWLRETISTFSAGLIDNVESTMLATPMYKAEEEIWPKVKTFVGSMASYLETPVSPTVIEQHIAEYRKLR</sequence>
<feature type="region of interest" description="Disordered" evidence="1">
    <location>
        <begin position="265"/>
        <end position="321"/>
    </location>
</feature>
<evidence type="ECO:0000313" key="2">
    <source>
        <dbReference type="EMBL" id="KAE8410456.1"/>
    </source>
</evidence>
<feature type="compositionally biased region" description="Basic and acidic residues" evidence="1">
    <location>
        <begin position="443"/>
        <end position="457"/>
    </location>
</feature>
<reference evidence="2 3" key="1">
    <citation type="submission" date="2019-04" db="EMBL/GenBank/DDBJ databases">
        <authorList>
            <consortium name="DOE Joint Genome Institute"/>
            <person name="Mondo S."/>
            <person name="Kjaerbolling I."/>
            <person name="Vesth T."/>
            <person name="Frisvad J.C."/>
            <person name="Nybo J.L."/>
            <person name="Theobald S."/>
            <person name="Kildgaard S."/>
            <person name="Isbrandt T."/>
            <person name="Kuo A."/>
            <person name="Sato A."/>
            <person name="Lyhne E.K."/>
            <person name="Kogle M.E."/>
            <person name="Wiebenga A."/>
            <person name="Kun R.S."/>
            <person name="Lubbers R.J."/>
            <person name="Makela M.R."/>
            <person name="Barry K."/>
            <person name="Chovatia M."/>
            <person name="Clum A."/>
            <person name="Daum C."/>
            <person name="Haridas S."/>
            <person name="He G."/>
            <person name="LaButti K."/>
            <person name="Lipzen A."/>
            <person name="Riley R."/>
            <person name="Salamov A."/>
            <person name="Simmons B.A."/>
            <person name="Magnuson J.K."/>
            <person name="Henrissat B."/>
            <person name="Mortensen U.H."/>
            <person name="Larsen T.O."/>
            <person name="Devries R.P."/>
            <person name="Grigoriev I.V."/>
            <person name="Machida M."/>
            <person name="Baker S.E."/>
            <person name="Andersen M.R."/>
            <person name="Cantor M.N."/>
            <person name="Hua S.X."/>
        </authorList>
    </citation>
    <scope>NUCLEOTIDE SEQUENCE [LARGE SCALE GENOMIC DNA]</scope>
    <source>
        <strain evidence="2 3">CBS 117616</strain>
    </source>
</reference>
<proteinExistence type="predicted"/>
<evidence type="ECO:0000313" key="3">
    <source>
        <dbReference type="Proteomes" id="UP000325395"/>
    </source>
</evidence>
<feature type="compositionally biased region" description="Polar residues" evidence="1">
    <location>
        <begin position="298"/>
        <end position="309"/>
    </location>
</feature>
<evidence type="ECO:0000256" key="1">
    <source>
        <dbReference type="SAM" id="MobiDB-lite"/>
    </source>
</evidence>
<dbReference type="Proteomes" id="UP000325395">
    <property type="component" value="Unassembled WGS sequence"/>
</dbReference>
<dbReference type="EMBL" id="ML735944">
    <property type="protein sequence ID" value="KAE8410456.1"/>
    <property type="molecule type" value="Genomic_DNA"/>
</dbReference>
<feature type="compositionally biased region" description="Polar residues" evidence="1">
    <location>
        <begin position="265"/>
        <end position="275"/>
    </location>
</feature>
<protein>
    <recommendedName>
        <fullName evidence="4">C2H2-type domain-containing protein</fullName>
    </recommendedName>
</protein>
<accession>A0ABQ6W027</accession>
<gene>
    <name evidence="2" type="ORF">BDV36DRAFT_302735</name>
</gene>
<keyword evidence="3" id="KW-1185">Reference proteome</keyword>
<feature type="region of interest" description="Disordered" evidence="1">
    <location>
        <begin position="349"/>
        <end position="389"/>
    </location>
</feature>
<name>A0ABQ6W027_9EURO</name>